<keyword evidence="2" id="KW-1185">Reference proteome</keyword>
<comment type="caution">
    <text evidence="1">The sequence shown here is derived from an EMBL/GenBank/DDBJ whole genome shotgun (WGS) entry which is preliminary data.</text>
</comment>
<dbReference type="Proteomes" id="UP001145114">
    <property type="component" value="Unassembled WGS sequence"/>
</dbReference>
<reference evidence="1" key="1">
    <citation type="submission" date="2022-06" db="EMBL/GenBank/DDBJ databases">
        <title>Phylogenomic reconstructions and comparative analyses of Kickxellomycotina fungi.</title>
        <authorList>
            <person name="Reynolds N.K."/>
            <person name="Stajich J.E."/>
            <person name="Barry K."/>
            <person name="Grigoriev I.V."/>
            <person name="Crous P."/>
            <person name="Smith M.E."/>
        </authorList>
    </citation>
    <scope>NUCLEOTIDE SEQUENCE</scope>
    <source>
        <strain evidence="1">RSA 2271</strain>
    </source>
</reference>
<dbReference type="EMBL" id="JAMZIH010005510">
    <property type="protein sequence ID" value="KAJ1675065.1"/>
    <property type="molecule type" value="Genomic_DNA"/>
</dbReference>
<evidence type="ECO:0000313" key="2">
    <source>
        <dbReference type="Proteomes" id="UP001145114"/>
    </source>
</evidence>
<name>A0ACC1HEP3_9FUNG</name>
<sequence length="315" mass="35002">MSQVPSTPITVSADPQSTRPSESASASQAARLIKSFRHQDEWRITEPCMACVPKGYHPVLIPKSQVVDILSRHSASCACRDDSCCPGIIHELEKCMVQYARIANTLSRPGVGLDEDGDYEFIVFGTYLEHQTDTQSLSSTHGEQAPVPPYSAHISYHLAPTTTADTALAFRPATQTTRATSIKNKHMARPMNAFMLYRQSLHHKIQMEHPGIHNADISRIIAEQWRNESQDVIERFRALAREEKEKFMATHVAKYGCLPQDMTRYINSKWGRRSAGNGAKKAMGVPATTPAEPTTTTAATEDEGLHLPSIYELLK</sequence>
<accession>A0ACC1HEP3</accession>
<gene>
    <name evidence="1" type="ORF">EV182_002007</name>
</gene>
<proteinExistence type="predicted"/>
<protein>
    <submittedName>
        <fullName evidence="1">Uncharacterized protein</fullName>
    </submittedName>
</protein>
<evidence type="ECO:0000313" key="1">
    <source>
        <dbReference type="EMBL" id="KAJ1675065.1"/>
    </source>
</evidence>
<organism evidence="1 2">
    <name type="scientific">Spiromyces aspiralis</name>
    <dbReference type="NCBI Taxonomy" id="68401"/>
    <lineage>
        <taxon>Eukaryota</taxon>
        <taxon>Fungi</taxon>
        <taxon>Fungi incertae sedis</taxon>
        <taxon>Zoopagomycota</taxon>
        <taxon>Kickxellomycotina</taxon>
        <taxon>Kickxellomycetes</taxon>
        <taxon>Kickxellales</taxon>
        <taxon>Kickxellaceae</taxon>
        <taxon>Spiromyces</taxon>
    </lineage>
</organism>